<evidence type="ECO:0000313" key="4">
    <source>
        <dbReference type="Proteomes" id="UP001187315"/>
    </source>
</evidence>
<dbReference type="InterPro" id="IPR042319">
    <property type="entry name" value="GINM1"/>
</dbReference>
<evidence type="ECO:0008006" key="5">
    <source>
        <dbReference type="Google" id="ProtNLM"/>
    </source>
</evidence>
<protein>
    <recommendedName>
        <fullName evidence="5">Glycoprotein integral membrane protein 1</fullName>
    </recommendedName>
</protein>
<keyword evidence="1" id="KW-1133">Transmembrane helix</keyword>
<dbReference type="PANTHER" id="PTHR28549">
    <property type="entry name" value="GLYCOPROTEIN INTEGRAL MEMBRANE PROTEIN 1"/>
    <property type="match status" value="1"/>
</dbReference>
<evidence type="ECO:0000313" key="3">
    <source>
        <dbReference type="EMBL" id="KAK2846134.1"/>
    </source>
</evidence>
<evidence type="ECO:0000256" key="1">
    <source>
        <dbReference type="SAM" id="Phobius"/>
    </source>
</evidence>
<evidence type="ECO:0000256" key="2">
    <source>
        <dbReference type="SAM" id="SignalP"/>
    </source>
</evidence>
<organism evidence="3 4">
    <name type="scientific">Tachysurus vachellii</name>
    <name type="common">Darkbarbel catfish</name>
    <name type="synonym">Pelteobagrus vachellii</name>
    <dbReference type="NCBI Taxonomy" id="175792"/>
    <lineage>
        <taxon>Eukaryota</taxon>
        <taxon>Metazoa</taxon>
        <taxon>Chordata</taxon>
        <taxon>Craniata</taxon>
        <taxon>Vertebrata</taxon>
        <taxon>Euteleostomi</taxon>
        <taxon>Actinopterygii</taxon>
        <taxon>Neopterygii</taxon>
        <taxon>Teleostei</taxon>
        <taxon>Ostariophysi</taxon>
        <taxon>Siluriformes</taxon>
        <taxon>Bagridae</taxon>
        <taxon>Tachysurus</taxon>
    </lineage>
</organism>
<name>A0AA88MYJ5_TACVA</name>
<keyword evidence="2" id="KW-0732">Signal</keyword>
<proteinExistence type="predicted"/>
<keyword evidence="1" id="KW-0812">Transmembrane</keyword>
<dbReference type="EMBL" id="JAVHJS010000010">
    <property type="protein sequence ID" value="KAK2846134.1"/>
    <property type="molecule type" value="Genomic_DNA"/>
</dbReference>
<feature type="chain" id="PRO_5041710730" description="Glycoprotein integral membrane protein 1" evidence="2">
    <location>
        <begin position="20"/>
        <end position="361"/>
    </location>
</feature>
<comment type="caution">
    <text evidence="3">The sequence shown here is derived from an EMBL/GenBank/DDBJ whole genome shotgun (WGS) entry which is preliminary data.</text>
</comment>
<dbReference type="AlphaFoldDB" id="A0AA88MYJ5"/>
<feature type="transmembrane region" description="Helical" evidence="1">
    <location>
        <begin position="280"/>
        <end position="302"/>
    </location>
</feature>
<feature type="signal peptide" evidence="2">
    <location>
        <begin position="1"/>
        <end position="19"/>
    </location>
</feature>
<keyword evidence="1" id="KW-0472">Membrane</keyword>
<sequence>MASYCAIFVLMISSLLVCALTETRQFGTENVINVTAVSENEESTYNVQISLNVTLVDNKTTVNGVPLKPSEVMRMPCQALLLDDSNVSLSDGAGTLISSVLRLMLDHSYLQSEAGDEVLLLTLGQEMIQLGEEQVWQPDVWEVKMLLNQTSEEVTQEQNIYPARSSKIAAMPRENDIIMTEEYIAKTVEDQVLHTTSHYPLRQAETTQEETAAPGKLPETPLRMEPGVLYEDAPQEKVNPDDLLPDVPLRQPHSSYNVVCRWVEELRDKLRRFCSESLPLFFLIMWVVVVGVVGSAVIIKILDLLFPTCEHKYVFVAHTSQRGLFHLNPETLMPEEKQSLIENVELEVEEQEKNQVNGELY</sequence>
<accession>A0AA88MYJ5</accession>
<dbReference type="PANTHER" id="PTHR28549:SF1">
    <property type="entry name" value="GLYCOPROTEIN INTEGRAL MEMBRANE PROTEIN 1"/>
    <property type="match status" value="1"/>
</dbReference>
<keyword evidence="4" id="KW-1185">Reference proteome</keyword>
<dbReference type="Proteomes" id="UP001187315">
    <property type="component" value="Unassembled WGS sequence"/>
</dbReference>
<reference evidence="3" key="1">
    <citation type="submission" date="2023-08" db="EMBL/GenBank/DDBJ databases">
        <title>Pelteobagrus vachellii genome.</title>
        <authorList>
            <person name="Liu H."/>
        </authorList>
    </citation>
    <scope>NUCLEOTIDE SEQUENCE</scope>
    <source>
        <strain evidence="3">PRFRI_2022a</strain>
        <tissue evidence="3">Muscle</tissue>
    </source>
</reference>
<gene>
    <name evidence="3" type="ORF">Q7C36_010988</name>
</gene>